<dbReference type="SUPFAM" id="SSF52833">
    <property type="entry name" value="Thioredoxin-like"/>
    <property type="match status" value="1"/>
</dbReference>
<dbReference type="InterPro" id="IPR012336">
    <property type="entry name" value="Thioredoxin-like_fold"/>
</dbReference>
<feature type="signal peptide" evidence="1">
    <location>
        <begin position="1"/>
        <end position="20"/>
    </location>
</feature>
<dbReference type="InterPro" id="IPR013766">
    <property type="entry name" value="Thioredoxin_domain"/>
</dbReference>
<accession>A0ABP7R4E7</accession>
<keyword evidence="1" id="KW-0732">Signal</keyword>
<reference evidence="4" key="1">
    <citation type="journal article" date="2019" name="Int. J. Syst. Evol. Microbiol.">
        <title>The Global Catalogue of Microorganisms (GCM) 10K type strain sequencing project: providing services to taxonomists for standard genome sequencing and annotation.</title>
        <authorList>
            <consortium name="The Broad Institute Genomics Platform"/>
            <consortium name="The Broad Institute Genome Sequencing Center for Infectious Disease"/>
            <person name="Wu L."/>
            <person name="Ma J."/>
        </authorList>
    </citation>
    <scope>NUCLEOTIDE SEQUENCE [LARGE SCALE GENOMIC DNA]</scope>
    <source>
        <strain evidence="4">JCM 16601</strain>
    </source>
</reference>
<evidence type="ECO:0000313" key="3">
    <source>
        <dbReference type="EMBL" id="GAA3992466.1"/>
    </source>
</evidence>
<feature type="domain" description="Thioredoxin" evidence="2">
    <location>
        <begin position="23"/>
        <end position="163"/>
    </location>
</feature>
<keyword evidence="4" id="KW-1185">Reference proteome</keyword>
<dbReference type="PROSITE" id="PS51352">
    <property type="entry name" value="THIOREDOXIN_2"/>
    <property type="match status" value="1"/>
</dbReference>
<dbReference type="EMBL" id="BAAAZC010000049">
    <property type="protein sequence ID" value="GAA3992466.1"/>
    <property type="molecule type" value="Genomic_DNA"/>
</dbReference>
<feature type="chain" id="PRO_5046180339" description="Thioredoxin domain-containing protein" evidence="1">
    <location>
        <begin position="21"/>
        <end position="163"/>
    </location>
</feature>
<dbReference type="PROSITE" id="PS51257">
    <property type="entry name" value="PROKAR_LIPOPROTEIN"/>
    <property type="match status" value="1"/>
</dbReference>
<evidence type="ECO:0000256" key="1">
    <source>
        <dbReference type="SAM" id="SignalP"/>
    </source>
</evidence>
<dbReference type="Gene3D" id="3.40.30.10">
    <property type="entry name" value="Glutaredoxin"/>
    <property type="match status" value="1"/>
</dbReference>
<dbReference type="RefSeq" id="WP_259097403.1">
    <property type="nucleotide sequence ID" value="NZ_BAAAZC010000049.1"/>
</dbReference>
<dbReference type="InterPro" id="IPR036249">
    <property type="entry name" value="Thioredoxin-like_sf"/>
</dbReference>
<evidence type="ECO:0000313" key="4">
    <source>
        <dbReference type="Proteomes" id="UP001500742"/>
    </source>
</evidence>
<protein>
    <recommendedName>
        <fullName evidence="2">Thioredoxin domain-containing protein</fullName>
    </recommendedName>
</protein>
<comment type="caution">
    <text evidence="3">The sequence shown here is derived from an EMBL/GenBank/DDBJ whole genome shotgun (WGS) entry which is preliminary data.</text>
</comment>
<evidence type="ECO:0000259" key="2">
    <source>
        <dbReference type="PROSITE" id="PS51352"/>
    </source>
</evidence>
<proteinExistence type="predicted"/>
<dbReference type="Pfam" id="PF13098">
    <property type="entry name" value="Thioredoxin_2"/>
    <property type="match status" value="1"/>
</dbReference>
<sequence>MKRIYLLLCLIIVAAGCSQAQTIPPNTKIPPYHILTTDSVYVTPANLKKNKPVMVIYFSPDCSHCQHLMYDMKPELAKLKDVQIVMITFVNQLKAIQVFQRDFDLAKYHNITIGTEGYTYVVQRYYNVKTTPYIAIYDKNGKLFQAYDKVPKIPVLMETIKKV</sequence>
<gene>
    <name evidence="3" type="ORF">GCM10022210_52690</name>
</gene>
<name>A0ABP7R4E7_9SPHI</name>
<dbReference type="Proteomes" id="UP001500742">
    <property type="component" value="Unassembled WGS sequence"/>
</dbReference>
<organism evidence="3 4">
    <name type="scientific">Mucilaginibacter dorajii</name>
    <dbReference type="NCBI Taxonomy" id="692994"/>
    <lineage>
        <taxon>Bacteria</taxon>
        <taxon>Pseudomonadati</taxon>
        <taxon>Bacteroidota</taxon>
        <taxon>Sphingobacteriia</taxon>
        <taxon>Sphingobacteriales</taxon>
        <taxon>Sphingobacteriaceae</taxon>
        <taxon>Mucilaginibacter</taxon>
    </lineage>
</organism>